<name>A0A1A8ZFM6_9ACTN</name>
<reference evidence="2 3" key="1">
    <citation type="submission" date="2016-06" db="EMBL/GenBank/DDBJ databases">
        <authorList>
            <person name="Kjaerup R.B."/>
            <person name="Dalgaard T.S."/>
            <person name="Juul-Madsen H.R."/>
        </authorList>
    </citation>
    <scope>NUCLEOTIDE SEQUENCE [LARGE SCALE GENOMIC DNA]</scope>
    <source>
        <strain evidence="2 3">DSM 45248</strain>
    </source>
</reference>
<accession>A0A1A8ZFM6</accession>
<feature type="domain" description="Potassium/proton antiporter subunit KhtT-like N-terminal" evidence="1">
    <location>
        <begin position="1"/>
        <end position="67"/>
    </location>
</feature>
<dbReference type="RefSeq" id="WP_091192678.1">
    <property type="nucleotide sequence ID" value="NZ_LT594324.1"/>
</dbReference>
<evidence type="ECO:0000259" key="1">
    <source>
        <dbReference type="Pfam" id="PF25991"/>
    </source>
</evidence>
<protein>
    <recommendedName>
        <fullName evidence="1">Potassium/proton antiporter subunit KhtT-like N-terminal domain-containing protein</fullName>
    </recommendedName>
</protein>
<dbReference type="PATRIC" id="fig|299146.4.peg.1614"/>
<keyword evidence="3" id="KW-1185">Reference proteome</keyword>
<gene>
    <name evidence="2" type="ORF">GA0070621_1568</name>
</gene>
<evidence type="ECO:0000313" key="2">
    <source>
        <dbReference type="EMBL" id="SBT42636.1"/>
    </source>
</evidence>
<dbReference type="OrthoDB" id="5242677at2"/>
<dbReference type="AlphaFoldDB" id="A0A1A8ZFM6"/>
<dbReference type="EMBL" id="LT594324">
    <property type="protein sequence ID" value="SBT42636.1"/>
    <property type="molecule type" value="Genomic_DNA"/>
</dbReference>
<evidence type="ECO:0000313" key="3">
    <source>
        <dbReference type="Proteomes" id="UP000198765"/>
    </source>
</evidence>
<dbReference type="Proteomes" id="UP000198765">
    <property type="component" value="Chromosome I"/>
</dbReference>
<organism evidence="2 3">
    <name type="scientific">Micromonospora narathiwatensis</name>
    <dbReference type="NCBI Taxonomy" id="299146"/>
    <lineage>
        <taxon>Bacteria</taxon>
        <taxon>Bacillati</taxon>
        <taxon>Actinomycetota</taxon>
        <taxon>Actinomycetes</taxon>
        <taxon>Micromonosporales</taxon>
        <taxon>Micromonosporaceae</taxon>
        <taxon>Micromonospora</taxon>
    </lineage>
</organism>
<proteinExistence type="predicted"/>
<dbReference type="InterPro" id="IPR058776">
    <property type="entry name" value="KhtT-like_N"/>
</dbReference>
<dbReference type="Pfam" id="PF25991">
    <property type="entry name" value="KhtT_N"/>
    <property type="match status" value="1"/>
</dbReference>
<sequence length="78" mass="8623">MKIEHTPLPGIGIRHTFTTEQGRRVGVIEYRGLDRRDVFYDDLDDPDKTNGLRLTRSEAVTLAGLLGLLDVLAGDQGS</sequence>